<comment type="caution">
    <text evidence="10">The sequence shown here is derived from an EMBL/GenBank/DDBJ whole genome shotgun (WGS) entry which is preliminary data.</text>
</comment>
<feature type="transmembrane region" description="Helical" evidence="8">
    <location>
        <begin position="376"/>
        <end position="397"/>
    </location>
</feature>
<evidence type="ECO:0000313" key="10">
    <source>
        <dbReference type="EMBL" id="MEK0186542.1"/>
    </source>
</evidence>
<keyword evidence="5 8" id="KW-0812">Transmembrane</keyword>
<dbReference type="RefSeq" id="WP_340519757.1">
    <property type="nucleotide sequence ID" value="NZ_JBBLXS010000229.1"/>
</dbReference>
<dbReference type="PANTHER" id="PTHR33908:SF11">
    <property type="entry name" value="MEMBRANE PROTEIN"/>
    <property type="match status" value="1"/>
</dbReference>
<evidence type="ECO:0000256" key="2">
    <source>
        <dbReference type="ARBA" id="ARBA00022475"/>
    </source>
</evidence>
<feature type="transmembrane region" description="Helical" evidence="8">
    <location>
        <begin position="178"/>
        <end position="194"/>
    </location>
</feature>
<evidence type="ECO:0000256" key="4">
    <source>
        <dbReference type="ARBA" id="ARBA00022679"/>
    </source>
</evidence>
<feature type="transmembrane region" description="Helical" evidence="8">
    <location>
        <begin position="344"/>
        <end position="364"/>
    </location>
</feature>
<dbReference type="GO" id="GO:0016757">
    <property type="term" value="F:glycosyltransferase activity"/>
    <property type="evidence" value="ECO:0007669"/>
    <property type="project" value="UniProtKB-KW"/>
</dbReference>
<feature type="transmembrane region" description="Helical" evidence="8">
    <location>
        <begin position="246"/>
        <end position="268"/>
    </location>
</feature>
<dbReference type="InterPro" id="IPR050297">
    <property type="entry name" value="LipidA_mod_glycosyltrf_83"/>
</dbReference>
<proteinExistence type="predicted"/>
<evidence type="ECO:0000259" key="9">
    <source>
        <dbReference type="Pfam" id="PF13231"/>
    </source>
</evidence>
<dbReference type="EMBL" id="JBBLXS010000229">
    <property type="protein sequence ID" value="MEK0186542.1"/>
    <property type="molecule type" value="Genomic_DNA"/>
</dbReference>
<dbReference type="EC" id="2.4.-.-" evidence="10"/>
<feature type="transmembrane region" description="Helical" evidence="8">
    <location>
        <begin position="404"/>
        <end position="424"/>
    </location>
</feature>
<sequence length="537" mass="61528">MKFPQNGDRLISQHLPLHKGLRFLIIVILVLGIFFRFANLEKKVYWIDEGYTSLRVSGYTETELIKELGEGKINEIKTLEKYQHLNPEKNVFDTVKGLALEEAQLAPLYFVAVRFWVQLFGDSIAVTRSLSAVFSWLALPCMYWLCLELFESSVTAWLAVAILAVSPFQIVYAQEARPYSLFVLLILLSSAVLLRAMRLKTNSSWAIYATTLAVGFYSHLLFAMVAIGHGIYVLIVENFRINKTVIGYFLATITGLLIFTPWIIVFIKNFNYASDKTSWLSLRRPLLELIKNWILNISTQFFDLGFYWNLPRPYLISTLPVIFMILIMVGYSYYLLLRKTDMRIWLFVITLTCMTVVVFLPADLIKGGIRSINTRYMIPCYLGMQISVAFLFTLLLIRVKLQKLWRVALVFMLSMGIISSSLYLSADTWWNKSGSLLNNSIARIVNSASNPLIITDFSGYSVLNIGNLLGMSHQIEPQAKLLIMSPKNIEFPGNFDPILLYNISQDLQKRISESNHYKIQIIYGKDREIILGKIVKK</sequence>
<feature type="transmembrane region" description="Helical" evidence="8">
    <location>
        <begin position="21"/>
        <end position="38"/>
    </location>
</feature>
<keyword evidence="3 10" id="KW-0328">Glycosyltransferase</keyword>
<reference evidence="10 11" key="1">
    <citation type="journal article" date="2020" name="Harmful Algae">
        <title>Molecular and morphological characterization of a novel dihydroanatoxin-a producing Microcoleus species (cyanobacteria) from the Russian River, California, USA.</title>
        <authorList>
            <person name="Conklin K.Y."/>
            <person name="Stancheva R."/>
            <person name="Otten T.G."/>
            <person name="Fadness R."/>
            <person name="Boyer G.L."/>
            <person name="Read B."/>
            <person name="Zhang X."/>
            <person name="Sheath R.G."/>
        </authorList>
    </citation>
    <scope>NUCLEOTIDE SEQUENCE [LARGE SCALE GENOMIC DNA]</scope>
    <source>
        <strain evidence="10 11">PTRS2</strain>
    </source>
</reference>
<feature type="domain" description="Glycosyltransferase RgtA/B/C/D-like" evidence="9">
    <location>
        <begin position="106"/>
        <end position="264"/>
    </location>
</feature>
<keyword evidence="4 10" id="KW-0808">Transferase</keyword>
<keyword evidence="2" id="KW-1003">Cell membrane</keyword>
<evidence type="ECO:0000313" key="11">
    <source>
        <dbReference type="Proteomes" id="UP001384579"/>
    </source>
</evidence>
<feature type="transmembrane region" description="Helical" evidence="8">
    <location>
        <begin position="154"/>
        <end position="172"/>
    </location>
</feature>
<feature type="transmembrane region" description="Helical" evidence="8">
    <location>
        <begin position="314"/>
        <end position="337"/>
    </location>
</feature>
<feature type="transmembrane region" description="Helical" evidence="8">
    <location>
        <begin position="206"/>
        <end position="234"/>
    </location>
</feature>
<dbReference type="PANTHER" id="PTHR33908">
    <property type="entry name" value="MANNOSYLTRANSFERASE YKCB-RELATED"/>
    <property type="match status" value="1"/>
</dbReference>
<evidence type="ECO:0000256" key="8">
    <source>
        <dbReference type="SAM" id="Phobius"/>
    </source>
</evidence>
<organism evidence="10 11">
    <name type="scientific">Microcoleus anatoxicus PTRS2</name>
    <dbReference type="NCBI Taxonomy" id="2705321"/>
    <lineage>
        <taxon>Bacteria</taxon>
        <taxon>Bacillati</taxon>
        <taxon>Cyanobacteriota</taxon>
        <taxon>Cyanophyceae</taxon>
        <taxon>Oscillatoriophycideae</taxon>
        <taxon>Oscillatoriales</taxon>
        <taxon>Microcoleaceae</taxon>
        <taxon>Microcoleus</taxon>
        <taxon>Microcoleus anatoxicus</taxon>
    </lineage>
</organism>
<protein>
    <submittedName>
        <fullName evidence="10">Glycosyltransferase family 39 protein</fullName>
        <ecNumber evidence="10">2.4.-.-</ecNumber>
    </submittedName>
</protein>
<feature type="transmembrane region" description="Helical" evidence="8">
    <location>
        <begin position="129"/>
        <end position="147"/>
    </location>
</feature>
<evidence type="ECO:0000256" key="1">
    <source>
        <dbReference type="ARBA" id="ARBA00004651"/>
    </source>
</evidence>
<dbReference type="InterPro" id="IPR038731">
    <property type="entry name" value="RgtA/B/C-like"/>
</dbReference>
<dbReference type="Pfam" id="PF13231">
    <property type="entry name" value="PMT_2"/>
    <property type="match status" value="1"/>
</dbReference>
<evidence type="ECO:0000256" key="3">
    <source>
        <dbReference type="ARBA" id="ARBA00022676"/>
    </source>
</evidence>
<evidence type="ECO:0000256" key="7">
    <source>
        <dbReference type="ARBA" id="ARBA00023136"/>
    </source>
</evidence>
<comment type="subcellular location">
    <subcellularLocation>
        <location evidence="1">Cell membrane</location>
        <topology evidence="1">Multi-pass membrane protein</topology>
    </subcellularLocation>
</comment>
<dbReference type="Proteomes" id="UP001384579">
    <property type="component" value="Unassembled WGS sequence"/>
</dbReference>
<gene>
    <name evidence="10" type="ORF">WMG39_17040</name>
</gene>
<keyword evidence="11" id="KW-1185">Reference proteome</keyword>
<keyword evidence="7 8" id="KW-0472">Membrane</keyword>
<keyword evidence="6 8" id="KW-1133">Transmembrane helix</keyword>
<evidence type="ECO:0000256" key="5">
    <source>
        <dbReference type="ARBA" id="ARBA00022692"/>
    </source>
</evidence>
<name>A0ABU8YQ93_9CYAN</name>
<evidence type="ECO:0000256" key="6">
    <source>
        <dbReference type="ARBA" id="ARBA00022989"/>
    </source>
</evidence>
<accession>A0ABU8YQ93</accession>